<gene>
    <name evidence="7" type="ORF">SAMN05216251_11910</name>
</gene>
<dbReference type="InterPro" id="IPR020084">
    <property type="entry name" value="NUDIX_hydrolase_CS"/>
</dbReference>
<reference evidence="7 8" key="1">
    <citation type="submission" date="2016-10" db="EMBL/GenBank/DDBJ databases">
        <authorList>
            <person name="de Groot N.N."/>
        </authorList>
    </citation>
    <scope>NUCLEOTIDE SEQUENCE [LARGE SCALE GENOMIC DNA]</scope>
    <source>
        <strain evidence="7 8">CGMCC 4.3510</strain>
    </source>
</reference>
<evidence type="ECO:0000256" key="3">
    <source>
        <dbReference type="ARBA" id="ARBA00022801"/>
    </source>
</evidence>
<dbReference type="Gene3D" id="3.90.79.10">
    <property type="entry name" value="Nucleoside Triphosphate Pyrophosphohydrolase"/>
    <property type="match status" value="1"/>
</dbReference>
<name>A0A1I2JM99_9ACTN</name>
<dbReference type="InterPro" id="IPR020476">
    <property type="entry name" value="Nudix_hydrolase"/>
</dbReference>
<protein>
    <submittedName>
        <fullName evidence="7">ADP-ribose pyrophosphatase YjhB, NUDIX family</fullName>
    </submittedName>
</protein>
<keyword evidence="4" id="KW-0460">Magnesium</keyword>
<dbReference type="PRINTS" id="PR00502">
    <property type="entry name" value="NUDIXFAMILY"/>
</dbReference>
<dbReference type="PANTHER" id="PTHR43222:SF12">
    <property type="entry name" value="NUDIX HYDROLASE"/>
    <property type="match status" value="1"/>
</dbReference>
<feature type="domain" description="Nudix hydrolase" evidence="6">
    <location>
        <begin position="35"/>
        <end position="182"/>
    </location>
</feature>
<organism evidence="7 8">
    <name type="scientific">Actinacidiphila alni</name>
    <dbReference type="NCBI Taxonomy" id="380248"/>
    <lineage>
        <taxon>Bacteria</taxon>
        <taxon>Bacillati</taxon>
        <taxon>Actinomycetota</taxon>
        <taxon>Actinomycetes</taxon>
        <taxon>Kitasatosporales</taxon>
        <taxon>Streptomycetaceae</taxon>
        <taxon>Actinacidiphila</taxon>
    </lineage>
</organism>
<evidence type="ECO:0000313" key="7">
    <source>
        <dbReference type="EMBL" id="SFF56045.1"/>
    </source>
</evidence>
<proteinExistence type="inferred from homology"/>
<comment type="similarity">
    <text evidence="2 5">Belongs to the Nudix hydrolase family.</text>
</comment>
<sequence length="182" mass="18917">MAKDSHCSSCGAPFGAAPGWPRTCGNCGAVSYRNPLPVAVALLPVRGPGDAPDGRGGGLLVIRRAIPPSIGELALPGGFMDVGESWQRAVVRELSEETGIEVPAAEVTLADALTDEDGGYLLLFGLLPALDAADLPPSAPTDETEGHHILAAAAELGFPLHTLAARRWFDGAYDALPRTRTR</sequence>
<dbReference type="OrthoDB" id="5417595at2"/>
<dbReference type="GO" id="GO:0016787">
    <property type="term" value="F:hydrolase activity"/>
    <property type="evidence" value="ECO:0007669"/>
    <property type="project" value="UniProtKB-KW"/>
</dbReference>
<evidence type="ECO:0000256" key="1">
    <source>
        <dbReference type="ARBA" id="ARBA00001946"/>
    </source>
</evidence>
<keyword evidence="3 5" id="KW-0378">Hydrolase</keyword>
<evidence type="ECO:0000256" key="5">
    <source>
        <dbReference type="RuleBase" id="RU003476"/>
    </source>
</evidence>
<comment type="cofactor">
    <cofactor evidence="1">
        <name>Mg(2+)</name>
        <dbReference type="ChEBI" id="CHEBI:18420"/>
    </cofactor>
</comment>
<dbReference type="Proteomes" id="UP000199323">
    <property type="component" value="Unassembled WGS sequence"/>
</dbReference>
<evidence type="ECO:0000256" key="4">
    <source>
        <dbReference type="ARBA" id="ARBA00022842"/>
    </source>
</evidence>
<dbReference type="PROSITE" id="PS51462">
    <property type="entry name" value="NUDIX"/>
    <property type="match status" value="1"/>
</dbReference>
<dbReference type="PROSITE" id="PS00893">
    <property type="entry name" value="NUDIX_BOX"/>
    <property type="match status" value="1"/>
</dbReference>
<dbReference type="SUPFAM" id="SSF55811">
    <property type="entry name" value="Nudix"/>
    <property type="match status" value="1"/>
</dbReference>
<dbReference type="STRING" id="380248.SAMN05216251_11910"/>
<dbReference type="Pfam" id="PF00293">
    <property type="entry name" value="NUDIX"/>
    <property type="match status" value="1"/>
</dbReference>
<dbReference type="InterPro" id="IPR015797">
    <property type="entry name" value="NUDIX_hydrolase-like_dom_sf"/>
</dbReference>
<dbReference type="PANTHER" id="PTHR43222">
    <property type="entry name" value="NUDIX HYDROLASE 23"/>
    <property type="match status" value="1"/>
</dbReference>
<evidence type="ECO:0000259" key="6">
    <source>
        <dbReference type="PROSITE" id="PS51462"/>
    </source>
</evidence>
<dbReference type="AlphaFoldDB" id="A0A1I2JM99"/>
<evidence type="ECO:0000256" key="2">
    <source>
        <dbReference type="ARBA" id="ARBA00005582"/>
    </source>
</evidence>
<evidence type="ECO:0000313" key="8">
    <source>
        <dbReference type="Proteomes" id="UP000199323"/>
    </source>
</evidence>
<keyword evidence="8" id="KW-1185">Reference proteome</keyword>
<dbReference type="EMBL" id="FONG01000019">
    <property type="protein sequence ID" value="SFF56045.1"/>
    <property type="molecule type" value="Genomic_DNA"/>
</dbReference>
<dbReference type="RefSeq" id="WP_093716218.1">
    <property type="nucleotide sequence ID" value="NZ_FONG01000019.1"/>
</dbReference>
<accession>A0A1I2JM99</accession>
<dbReference type="InterPro" id="IPR000086">
    <property type="entry name" value="NUDIX_hydrolase_dom"/>
</dbReference>